<dbReference type="CDD" id="cd09117">
    <property type="entry name" value="PLDc_Bfil_DEXD_like"/>
    <property type="match status" value="1"/>
</dbReference>
<gene>
    <name evidence="1" type="ORF">GGQ87_000748</name>
</gene>
<dbReference type="Proteomes" id="UP000587415">
    <property type="component" value="Unassembled WGS sequence"/>
</dbReference>
<accession>A0A7X6BN97</accession>
<dbReference type="AlphaFoldDB" id="A0A7X6BN97"/>
<evidence type="ECO:0000313" key="1">
    <source>
        <dbReference type="EMBL" id="NJC40490.1"/>
    </source>
</evidence>
<protein>
    <submittedName>
        <fullName evidence="1">HKD family nuclease</fullName>
    </submittedName>
</protein>
<dbReference type="EMBL" id="JAATJM010000001">
    <property type="protein sequence ID" value="NJC40490.1"/>
    <property type="molecule type" value="Genomic_DNA"/>
</dbReference>
<comment type="caution">
    <text evidence="1">The sequence shown here is derived from an EMBL/GenBank/DDBJ whole genome shotgun (WGS) entry which is preliminary data.</text>
</comment>
<name>A0A7X6BN97_9CAUL</name>
<dbReference type="Gene3D" id="3.30.870.10">
    <property type="entry name" value="Endonuclease Chain A"/>
    <property type="match status" value="1"/>
</dbReference>
<reference evidence="1 2" key="1">
    <citation type="submission" date="2020-03" db="EMBL/GenBank/DDBJ databases">
        <title>Genomic Encyclopedia of Type Strains, Phase IV (KMG-IV): sequencing the most valuable type-strain genomes for metagenomic binning, comparative biology and taxonomic classification.</title>
        <authorList>
            <person name="Goeker M."/>
        </authorList>
    </citation>
    <scope>NUCLEOTIDE SEQUENCE [LARGE SCALE GENOMIC DNA]</scope>
    <source>
        <strain evidence="1 2">DSM 4736</strain>
    </source>
</reference>
<organism evidence="1 2">
    <name type="scientific">Brevundimonas alba</name>
    <dbReference type="NCBI Taxonomy" id="74314"/>
    <lineage>
        <taxon>Bacteria</taxon>
        <taxon>Pseudomonadati</taxon>
        <taxon>Pseudomonadota</taxon>
        <taxon>Alphaproteobacteria</taxon>
        <taxon>Caulobacterales</taxon>
        <taxon>Caulobacteraceae</taxon>
        <taxon>Brevundimonas</taxon>
    </lineage>
</organism>
<sequence>MLDDLRADLQGQQFDELKLVVAYAKAGPLIRLKRDLTAFRAAGKSLSVIVGVDQNGTSREAMELILELFPEAYTTREAGITFHPKFYVFRGPALARVYIGSNNLTVGGTETNFEASVAIDYELPGEHVDAAEFSTAWNQLLPANCPATETLTRASLDALVAQNVVLAEAAMRKRGGFSGGAVGSPSAKSGLLLRPPSPLPTGVMVNLPAGLAAGAAAPARPNPLPTGGHVLHIRPHKNGEIHLSTTAARQRPAFFGLPFTGLAQPKKAGNPAYPFRYPRPLVDFRVVGAGGAELYRELNHPLYMINYGENAELRITSSGVARASPAMSIMVMKPSTRARVEYDITVHTPASPEYAAWEALAVQRMPGGRRFGWI</sequence>
<evidence type="ECO:0000313" key="2">
    <source>
        <dbReference type="Proteomes" id="UP000587415"/>
    </source>
</evidence>
<dbReference type="RefSeq" id="WP_168045364.1">
    <property type="nucleotide sequence ID" value="NZ_JAATJM010000001.1"/>
</dbReference>
<keyword evidence="2" id="KW-1185">Reference proteome</keyword>
<dbReference type="SUPFAM" id="SSF56024">
    <property type="entry name" value="Phospholipase D/nuclease"/>
    <property type="match status" value="1"/>
</dbReference>
<proteinExistence type="predicted"/>